<dbReference type="EMBL" id="FO082277">
    <property type="protein sequence ID" value="CCO14983.1"/>
    <property type="molecule type" value="Genomic_DNA"/>
</dbReference>
<gene>
    <name evidence="5" type="ORF">Bathy02g04970</name>
</gene>
<feature type="signal peptide" evidence="4">
    <location>
        <begin position="1"/>
        <end position="22"/>
    </location>
</feature>
<evidence type="ECO:0000313" key="6">
    <source>
        <dbReference type="Proteomes" id="UP000198341"/>
    </source>
</evidence>
<dbReference type="GO" id="GO:0033897">
    <property type="term" value="F:ribonuclease T2 activity"/>
    <property type="evidence" value="ECO:0007669"/>
    <property type="project" value="InterPro"/>
</dbReference>
<evidence type="ECO:0000256" key="3">
    <source>
        <dbReference type="SAM" id="MobiDB-lite"/>
    </source>
</evidence>
<reference evidence="5 6" key="1">
    <citation type="submission" date="2011-10" db="EMBL/GenBank/DDBJ databases">
        <authorList>
            <person name="Genoscope - CEA"/>
        </authorList>
    </citation>
    <scope>NUCLEOTIDE SEQUENCE [LARGE SCALE GENOMIC DNA]</scope>
    <source>
        <strain evidence="5 6">RCC 1105</strain>
    </source>
</reference>
<keyword evidence="6" id="KW-1185">Reference proteome</keyword>
<dbReference type="SUPFAM" id="SSF55895">
    <property type="entry name" value="Ribonuclease Rh-like"/>
    <property type="match status" value="1"/>
</dbReference>
<dbReference type="eggNOG" id="KOG1642">
    <property type="taxonomic scope" value="Eukaryota"/>
</dbReference>
<dbReference type="Pfam" id="PF00445">
    <property type="entry name" value="Ribonuclease_T2"/>
    <property type="match status" value="1"/>
</dbReference>
<protein>
    <submittedName>
        <fullName evidence="5">Uncharacterized protein</fullName>
    </submittedName>
</protein>
<dbReference type="Gene3D" id="3.90.730.10">
    <property type="entry name" value="Ribonuclease T2-like"/>
    <property type="match status" value="1"/>
</dbReference>
<dbReference type="PROSITE" id="PS00530">
    <property type="entry name" value="RNASE_T2_1"/>
    <property type="match status" value="1"/>
</dbReference>
<dbReference type="InterPro" id="IPR033130">
    <property type="entry name" value="RNase_T2_His_AS_2"/>
</dbReference>
<dbReference type="GO" id="GO:0003723">
    <property type="term" value="F:RNA binding"/>
    <property type="evidence" value="ECO:0007669"/>
    <property type="project" value="InterPro"/>
</dbReference>
<dbReference type="Proteomes" id="UP000198341">
    <property type="component" value="Chromosome 2"/>
</dbReference>
<evidence type="ECO:0000256" key="1">
    <source>
        <dbReference type="ARBA" id="ARBA00007469"/>
    </source>
</evidence>
<dbReference type="InterPro" id="IPR001568">
    <property type="entry name" value="RNase_T2-like"/>
</dbReference>
<name>K8F0E8_9CHLO</name>
<dbReference type="STRING" id="41875.K8F0E8"/>
<dbReference type="KEGG" id="bpg:Bathy02g04970"/>
<sequence length="356" mass="39882">MRHLYLASVLYVFLFLLERTSAAYLRFARRPPRLSLRDDVSRDRDNGIFSSPSSSCQNEGTKTHDGCDDPMYTKEMNGDESDRFDMFELARSWTPGFCASFDSSSLGKGKKKTECQKAYLKNELTVHGLWPSYSEPLSDPAVVLRSIKDKKKCYWPQNCRIPPGYPRNESFRYDEKALPKGEEFERLAPAWYYDGLAEHEWEKHGTCAMWPAKDDATSIGSTGKNVVNPLTQKDFYAGMFHLAKDLGTPEKLSRSAGKKVSLDELKSAFSEISPNLAAFGCDSRCNFVQVVQCFRRPSSSSALVSRSSTRNSSSSDSDFIGHPMDCPCVGVRDSRYDNSCESHCADGVYIVDAAAP</sequence>
<evidence type="ECO:0000256" key="4">
    <source>
        <dbReference type="SAM" id="SignalP"/>
    </source>
</evidence>
<dbReference type="RefSeq" id="XP_007514743.1">
    <property type="nucleotide sequence ID" value="XM_007514681.1"/>
</dbReference>
<dbReference type="PANTHER" id="PTHR11240">
    <property type="entry name" value="RIBONUCLEASE T2"/>
    <property type="match status" value="1"/>
</dbReference>
<dbReference type="AlphaFoldDB" id="K8F0E8"/>
<dbReference type="InterPro" id="IPR036430">
    <property type="entry name" value="RNase_T2-like_sf"/>
</dbReference>
<accession>K8F0E8</accession>
<dbReference type="InterPro" id="IPR018188">
    <property type="entry name" value="RNase_T2_His_AS_1"/>
</dbReference>
<feature type="compositionally biased region" description="Polar residues" evidence="3">
    <location>
        <begin position="48"/>
        <end position="60"/>
    </location>
</feature>
<evidence type="ECO:0000313" key="5">
    <source>
        <dbReference type="EMBL" id="CCO14983.1"/>
    </source>
</evidence>
<organism evidence="5 6">
    <name type="scientific">Bathycoccus prasinos</name>
    <dbReference type="NCBI Taxonomy" id="41875"/>
    <lineage>
        <taxon>Eukaryota</taxon>
        <taxon>Viridiplantae</taxon>
        <taxon>Chlorophyta</taxon>
        <taxon>Mamiellophyceae</taxon>
        <taxon>Mamiellales</taxon>
        <taxon>Bathycoccaceae</taxon>
        <taxon>Bathycoccus</taxon>
    </lineage>
</organism>
<dbReference type="GO" id="GO:0006401">
    <property type="term" value="P:RNA catabolic process"/>
    <property type="evidence" value="ECO:0007669"/>
    <property type="project" value="UniProtKB-ARBA"/>
</dbReference>
<dbReference type="PROSITE" id="PS00531">
    <property type="entry name" value="RNASE_T2_2"/>
    <property type="match status" value="1"/>
</dbReference>
<feature type="region of interest" description="Disordered" evidence="3">
    <location>
        <begin position="38"/>
        <end position="71"/>
    </location>
</feature>
<dbReference type="GeneID" id="19017610"/>
<proteinExistence type="inferred from homology"/>
<dbReference type="PANTHER" id="PTHR11240:SF22">
    <property type="entry name" value="RIBONUCLEASE T2"/>
    <property type="match status" value="1"/>
</dbReference>
<evidence type="ECO:0000256" key="2">
    <source>
        <dbReference type="RuleBase" id="RU004328"/>
    </source>
</evidence>
<feature type="chain" id="PRO_5003919785" evidence="4">
    <location>
        <begin position="23"/>
        <end position="356"/>
    </location>
</feature>
<dbReference type="OrthoDB" id="435754at2759"/>
<comment type="similarity">
    <text evidence="1 2">Belongs to the RNase T2 family.</text>
</comment>
<keyword evidence="4" id="KW-0732">Signal</keyword>